<evidence type="ECO:0000313" key="7">
    <source>
        <dbReference type="EMBL" id="MFL9838221.1"/>
    </source>
</evidence>
<proteinExistence type="inferred from homology"/>
<evidence type="ECO:0000256" key="5">
    <source>
        <dbReference type="ARBA" id="ARBA00023136"/>
    </source>
</evidence>
<sequence length="481" mass="52568">MKLEINYKMMLLAAVIGIVLWFIPTPEGLKDNAWHLFSIFVFVIVGIIVKAAPMGTMAILGIALCAFSLVLASPDAKNPAAESITNALSGFGNSIIWLIGMAFFIARGFIKTGLGSRIAYYFVSRFGKTTLGLSYGLNFADLLLAPAVPSNTARAGGIVYPIMKSVAMSLGSDPAKPETNKKAGAFLTLSTYNANLITSTMFLTGTASNPMAQRFAAELGVTITWGNWAIGALVPGLLCLLLMPLVLYKFSAPTMKNTGDAPLMAKEKLNEMGPVTRNEWIMIVVFFLLLVLWIFGQQISIDATTTAILGLCILLLSNVLTWEDVKSEKGAWDTIVWFSSLVMMASYLAKLGFIPWLSENIKHYINGFSWYYAFPIIVLIYFYLHYMFASATAHVAALYFALFSVGVSVGVPPLMLALFLGYCGGIFGTLTHYGHGPAPILFGSGYVDINSWWKDGFVLSVIYLLVFFIVGGAWWKLLGYW</sequence>
<protein>
    <submittedName>
        <fullName evidence="7">Anion permease</fullName>
    </submittedName>
</protein>
<evidence type="ECO:0000256" key="6">
    <source>
        <dbReference type="SAM" id="Phobius"/>
    </source>
</evidence>
<dbReference type="InterPro" id="IPR001898">
    <property type="entry name" value="SLC13A/DASS"/>
</dbReference>
<feature type="transmembrane region" description="Helical" evidence="6">
    <location>
        <begin position="7"/>
        <end position="26"/>
    </location>
</feature>
<feature type="transmembrane region" description="Helical" evidence="6">
    <location>
        <begin position="280"/>
        <end position="299"/>
    </location>
</feature>
<feature type="transmembrane region" description="Helical" evidence="6">
    <location>
        <begin position="369"/>
        <end position="389"/>
    </location>
</feature>
<keyword evidence="5 6" id="KW-0472">Membrane</keyword>
<feature type="transmembrane region" description="Helical" evidence="6">
    <location>
        <begin position="396"/>
        <end position="422"/>
    </location>
</feature>
<evidence type="ECO:0000256" key="1">
    <source>
        <dbReference type="ARBA" id="ARBA00004141"/>
    </source>
</evidence>
<dbReference type="InterPro" id="IPR030676">
    <property type="entry name" value="CitT-rel"/>
</dbReference>
<evidence type="ECO:0000313" key="8">
    <source>
        <dbReference type="Proteomes" id="UP001629059"/>
    </source>
</evidence>
<dbReference type="Pfam" id="PF00939">
    <property type="entry name" value="Na_sulph_symp"/>
    <property type="match status" value="1"/>
</dbReference>
<dbReference type="NCBIfam" id="TIGR00785">
    <property type="entry name" value="dass"/>
    <property type="match status" value="1"/>
</dbReference>
<evidence type="ECO:0000256" key="4">
    <source>
        <dbReference type="ARBA" id="ARBA00022989"/>
    </source>
</evidence>
<keyword evidence="3 6" id="KW-0812">Transmembrane</keyword>
<gene>
    <name evidence="7" type="ORF">ABS768_11970</name>
</gene>
<feature type="transmembrane region" description="Helical" evidence="6">
    <location>
        <begin position="334"/>
        <end position="357"/>
    </location>
</feature>
<dbReference type="RefSeq" id="WP_408075197.1">
    <property type="nucleotide sequence ID" value="NZ_JBELQB010000008.1"/>
</dbReference>
<name>A0ABW8YDC1_9FLAO</name>
<comment type="subcellular location">
    <subcellularLocation>
        <location evidence="1">Membrane</location>
        <topology evidence="1">Multi-pass membrane protein</topology>
    </subcellularLocation>
</comment>
<feature type="transmembrane region" description="Helical" evidence="6">
    <location>
        <begin position="305"/>
        <end position="322"/>
    </location>
</feature>
<accession>A0ABW8YDC1</accession>
<evidence type="ECO:0000256" key="2">
    <source>
        <dbReference type="ARBA" id="ARBA00007349"/>
    </source>
</evidence>
<dbReference type="PANTHER" id="PTHR42826">
    <property type="entry name" value="DICARBOXYLATE TRANSPORTER 2.1, CHLOROPLASTIC"/>
    <property type="match status" value="1"/>
</dbReference>
<feature type="transmembrane region" description="Helical" evidence="6">
    <location>
        <begin position="94"/>
        <end position="110"/>
    </location>
</feature>
<dbReference type="EMBL" id="JBELQB010000008">
    <property type="protein sequence ID" value="MFL9838221.1"/>
    <property type="molecule type" value="Genomic_DNA"/>
</dbReference>
<comment type="caution">
    <text evidence="7">The sequence shown here is derived from an EMBL/GenBank/DDBJ whole genome shotgun (WGS) entry which is preliminary data.</text>
</comment>
<evidence type="ECO:0000256" key="3">
    <source>
        <dbReference type="ARBA" id="ARBA00022692"/>
    </source>
</evidence>
<dbReference type="PIRSF" id="PIRSF002457">
    <property type="entry name" value="DASS"/>
    <property type="match status" value="1"/>
</dbReference>
<feature type="transmembrane region" description="Helical" evidence="6">
    <location>
        <begin position="185"/>
        <end position="205"/>
    </location>
</feature>
<reference evidence="7 8" key="1">
    <citation type="submission" date="2024-06" db="EMBL/GenBank/DDBJ databases">
        <authorList>
            <person name="Kaempfer P."/>
            <person name="Viver T."/>
        </authorList>
    </citation>
    <scope>NUCLEOTIDE SEQUENCE [LARGE SCALE GENOMIC DNA]</scope>
    <source>
        <strain evidence="7 8">ST-75</strain>
    </source>
</reference>
<feature type="transmembrane region" description="Helical" evidence="6">
    <location>
        <begin position="457"/>
        <end position="478"/>
    </location>
</feature>
<keyword evidence="8" id="KW-1185">Reference proteome</keyword>
<feature type="transmembrane region" description="Helical" evidence="6">
    <location>
        <begin position="56"/>
        <end position="74"/>
    </location>
</feature>
<feature type="transmembrane region" description="Helical" evidence="6">
    <location>
        <begin position="32"/>
        <end position="49"/>
    </location>
</feature>
<keyword evidence="4 6" id="KW-1133">Transmembrane helix</keyword>
<organism evidence="7 8">
    <name type="scientific">Flavobacterium rhizophilum</name>
    <dbReference type="NCBI Taxonomy" id="3163296"/>
    <lineage>
        <taxon>Bacteria</taxon>
        <taxon>Pseudomonadati</taxon>
        <taxon>Bacteroidota</taxon>
        <taxon>Flavobacteriia</taxon>
        <taxon>Flavobacteriales</taxon>
        <taxon>Flavobacteriaceae</taxon>
        <taxon>Flavobacterium</taxon>
    </lineage>
</organism>
<comment type="similarity">
    <text evidence="2">Belongs to the SLC13A/DASS transporter (TC 2.A.47) family. DIT1 subfamily.</text>
</comment>
<dbReference type="Proteomes" id="UP001629059">
    <property type="component" value="Unassembled WGS sequence"/>
</dbReference>
<feature type="transmembrane region" description="Helical" evidence="6">
    <location>
        <begin position="225"/>
        <end position="248"/>
    </location>
</feature>